<sequence>MNLFYLWWCSADMPCASRKAERYMNDGFSFCSSIAGYFSDVSGKTWKQIERGSKMSAISLKSFVVTAALGVAAIFTTAATASAASPVAVPAVSTSAGSTIVNVDYRGHRHGRPVYRGPACSVEGAKMKANRMGIRNARVVYRGKSVQVRGFRHGRPAGVVFANVRGCPIIR</sequence>
<gene>
    <name evidence="1" type="ORF">OINT_1001608</name>
</gene>
<evidence type="ECO:0000313" key="1">
    <source>
        <dbReference type="EMBL" id="EEQ96187.1"/>
    </source>
</evidence>
<dbReference type="AlphaFoldDB" id="C4WF51"/>
<accession>C4WF51</accession>
<evidence type="ECO:0000313" key="2">
    <source>
        <dbReference type="Proteomes" id="UP000004386"/>
    </source>
</evidence>
<evidence type="ECO:0008006" key="3">
    <source>
        <dbReference type="Google" id="ProtNLM"/>
    </source>
</evidence>
<name>C4WF51_9HYPH</name>
<reference evidence="1 2" key="1">
    <citation type="submission" date="2009-05" db="EMBL/GenBank/DDBJ databases">
        <authorList>
            <person name="Setubal J.C."/>
            <person name="Boyle S."/>
            <person name="Crasta O.R."/>
            <person name="Gillespie J.J."/>
            <person name="Kenyon R.W."/>
            <person name="Lu J."/>
            <person name="Mane S."/>
            <person name="Nagrani S."/>
            <person name="Shallom J.M."/>
            <person name="Shallom S."/>
            <person name="Shukla M."/>
            <person name="Snyder E.E."/>
            <person name="Sobral B.W."/>
            <person name="Wattam A.R."/>
            <person name="Will R."/>
            <person name="Williams K."/>
            <person name="Yoo H."/>
            <person name="Munk C."/>
            <person name="Tapia R."/>
            <person name="Green L."/>
            <person name="Rogers Y."/>
            <person name="Detter J.C."/>
            <person name="Bruce D."/>
            <person name="Brettin T.S."/>
            <person name="Tsolis R."/>
        </authorList>
    </citation>
    <scope>NUCLEOTIDE SEQUENCE [LARGE SCALE GENOMIC DNA]</scope>
    <source>
        <strain evidence="1 2">LMG 3301</strain>
    </source>
</reference>
<organism evidence="1 2">
    <name type="scientific">Brucella intermedia LMG 3301</name>
    <dbReference type="NCBI Taxonomy" id="641118"/>
    <lineage>
        <taxon>Bacteria</taxon>
        <taxon>Pseudomonadati</taxon>
        <taxon>Pseudomonadota</taxon>
        <taxon>Alphaproteobacteria</taxon>
        <taxon>Hyphomicrobiales</taxon>
        <taxon>Brucellaceae</taxon>
        <taxon>Brucella/Ochrobactrum group</taxon>
        <taxon>Brucella</taxon>
    </lineage>
</organism>
<proteinExistence type="predicted"/>
<dbReference type="Proteomes" id="UP000004386">
    <property type="component" value="Unassembled WGS sequence"/>
</dbReference>
<protein>
    <recommendedName>
        <fullName evidence="3">Antifreeze protein, type I</fullName>
    </recommendedName>
</protein>
<comment type="caution">
    <text evidence="1">The sequence shown here is derived from an EMBL/GenBank/DDBJ whole genome shotgun (WGS) entry which is preliminary data.</text>
</comment>
<dbReference type="HOGENOM" id="CLU_133222_0_0_5"/>
<dbReference type="EMBL" id="ACQA01000001">
    <property type="protein sequence ID" value="EEQ96187.1"/>
    <property type="molecule type" value="Genomic_DNA"/>
</dbReference>